<keyword evidence="2" id="KW-1185">Reference proteome</keyword>
<reference evidence="1" key="1">
    <citation type="submission" date="2023-08" db="EMBL/GenBank/DDBJ databases">
        <title>Chromosome-level Genome Assembly of mud carp (Cirrhinus molitorella).</title>
        <authorList>
            <person name="Liu H."/>
        </authorList>
    </citation>
    <scope>NUCLEOTIDE SEQUENCE</scope>
    <source>
        <strain evidence="1">Prfri</strain>
        <tissue evidence="1">Muscle</tissue>
    </source>
</reference>
<comment type="caution">
    <text evidence="1">The sequence shown here is derived from an EMBL/GenBank/DDBJ whole genome shotgun (WGS) entry which is preliminary data.</text>
</comment>
<evidence type="ECO:0000313" key="1">
    <source>
        <dbReference type="EMBL" id="KAK2867490.1"/>
    </source>
</evidence>
<sequence length="128" mass="14019">MESERSSSDAALRMLFVEDVELLEFGISELMKGGLERVARCNLGLISDQWSRGSRRHRAVQAGGHCPSALISGATLINLSPHQHLSSKCSVTAPLKDQLIPVMRPVFSCPFRSITSNLCSRSLEIPKV</sequence>
<protein>
    <submittedName>
        <fullName evidence="1">Uncharacterized protein</fullName>
    </submittedName>
</protein>
<dbReference type="AlphaFoldDB" id="A0AA88NXW7"/>
<accession>A0AA88NXW7</accession>
<dbReference type="EMBL" id="JAUYZG010000025">
    <property type="protein sequence ID" value="KAK2867490.1"/>
    <property type="molecule type" value="Genomic_DNA"/>
</dbReference>
<gene>
    <name evidence="1" type="ORF">Q8A67_025607</name>
</gene>
<name>A0AA88NXW7_9TELE</name>
<organism evidence="1 2">
    <name type="scientific">Cirrhinus molitorella</name>
    <name type="common">mud carp</name>
    <dbReference type="NCBI Taxonomy" id="172907"/>
    <lineage>
        <taxon>Eukaryota</taxon>
        <taxon>Metazoa</taxon>
        <taxon>Chordata</taxon>
        <taxon>Craniata</taxon>
        <taxon>Vertebrata</taxon>
        <taxon>Euteleostomi</taxon>
        <taxon>Actinopterygii</taxon>
        <taxon>Neopterygii</taxon>
        <taxon>Teleostei</taxon>
        <taxon>Ostariophysi</taxon>
        <taxon>Cypriniformes</taxon>
        <taxon>Cyprinidae</taxon>
        <taxon>Labeoninae</taxon>
        <taxon>Labeonini</taxon>
        <taxon>Cirrhinus</taxon>
    </lineage>
</organism>
<evidence type="ECO:0000313" key="2">
    <source>
        <dbReference type="Proteomes" id="UP001187343"/>
    </source>
</evidence>
<dbReference type="Proteomes" id="UP001187343">
    <property type="component" value="Unassembled WGS sequence"/>
</dbReference>
<proteinExistence type="predicted"/>